<dbReference type="VEuPathDB" id="VectorBase:PPAI010335"/>
<proteinExistence type="predicted"/>
<name>A0A1B0DP99_PHLPP</name>
<evidence type="ECO:0000313" key="2">
    <source>
        <dbReference type="Proteomes" id="UP000092462"/>
    </source>
</evidence>
<keyword evidence="2" id="KW-1185">Reference proteome</keyword>
<dbReference type="AlphaFoldDB" id="A0A1B0DP99"/>
<reference evidence="1" key="1">
    <citation type="submission" date="2022-08" db="UniProtKB">
        <authorList>
            <consortium name="EnsemblMetazoa"/>
        </authorList>
    </citation>
    <scope>IDENTIFICATION</scope>
    <source>
        <strain evidence="1">Israel</strain>
    </source>
</reference>
<protein>
    <recommendedName>
        <fullName evidence="3">Kazal-like domain-containing protein</fullName>
    </recommendedName>
</protein>
<evidence type="ECO:0008006" key="3">
    <source>
        <dbReference type="Google" id="ProtNLM"/>
    </source>
</evidence>
<organism evidence="1 2">
    <name type="scientific">Phlebotomus papatasi</name>
    <name type="common">Sandfly</name>
    <dbReference type="NCBI Taxonomy" id="29031"/>
    <lineage>
        <taxon>Eukaryota</taxon>
        <taxon>Metazoa</taxon>
        <taxon>Ecdysozoa</taxon>
        <taxon>Arthropoda</taxon>
        <taxon>Hexapoda</taxon>
        <taxon>Insecta</taxon>
        <taxon>Pterygota</taxon>
        <taxon>Neoptera</taxon>
        <taxon>Endopterygota</taxon>
        <taxon>Diptera</taxon>
        <taxon>Nematocera</taxon>
        <taxon>Psychodoidea</taxon>
        <taxon>Psychodidae</taxon>
        <taxon>Phlebotomus</taxon>
        <taxon>Phlebotomus</taxon>
    </lineage>
</organism>
<dbReference type="Proteomes" id="UP000092462">
    <property type="component" value="Unassembled WGS sequence"/>
</dbReference>
<dbReference type="EnsemblMetazoa" id="PPAI010335-RA">
    <property type="protein sequence ID" value="PPAI010335-PA"/>
    <property type="gene ID" value="PPAI010335"/>
</dbReference>
<accession>A0A1B0DP99</accession>
<evidence type="ECO:0000313" key="1">
    <source>
        <dbReference type="EnsemblMetazoa" id="PPAI010335-PA"/>
    </source>
</evidence>
<sequence length="99" mass="10869">FSLGQDVVAPVDDIVAPLCADLYCIKTLIYSPICCIYPDGSSITFGSYCSLQYYNCIHNTKCIAVAPRSCECLGIYQYPPIIIDPYPLPTTPIEEPAQP</sequence>
<dbReference type="EMBL" id="AJVK01018124">
    <property type="status" value="NOT_ANNOTATED_CDS"/>
    <property type="molecule type" value="Genomic_DNA"/>
</dbReference>